<feature type="region of interest" description="Disordered" evidence="11">
    <location>
        <begin position="868"/>
        <end position="921"/>
    </location>
</feature>
<dbReference type="InterPro" id="IPR000961">
    <property type="entry name" value="AGC-kinase_C"/>
</dbReference>
<feature type="compositionally biased region" description="Low complexity" evidence="11">
    <location>
        <begin position="1328"/>
        <end position="1337"/>
    </location>
</feature>
<feature type="region of interest" description="Disordered" evidence="11">
    <location>
        <begin position="1414"/>
        <end position="1506"/>
    </location>
</feature>
<dbReference type="SMART" id="SM00220">
    <property type="entry name" value="S_TKc"/>
    <property type="match status" value="1"/>
</dbReference>
<evidence type="ECO:0000256" key="7">
    <source>
        <dbReference type="ARBA" id="ARBA00022840"/>
    </source>
</evidence>
<dbReference type="FunCoup" id="A0A3N4LTB2">
    <property type="interactions" value="187"/>
</dbReference>
<keyword evidence="17" id="KW-1185">Reference proteome</keyword>
<feature type="compositionally biased region" description="Polar residues" evidence="11">
    <location>
        <begin position="1284"/>
        <end position="1316"/>
    </location>
</feature>
<dbReference type="GO" id="GO:0004674">
    <property type="term" value="F:protein serine/threonine kinase activity"/>
    <property type="evidence" value="ECO:0007669"/>
    <property type="project" value="UniProtKB-KW"/>
</dbReference>
<evidence type="ECO:0000259" key="14">
    <source>
        <dbReference type="PROSITE" id="PS50112"/>
    </source>
</evidence>
<feature type="compositionally biased region" description="Polar residues" evidence="11">
    <location>
        <begin position="527"/>
        <end position="547"/>
    </location>
</feature>
<evidence type="ECO:0000256" key="2">
    <source>
        <dbReference type="ARBA" id="ARBA00022527"/>
    </source>
</evidence>
<feature type="compositionally biased region" description="Low complexity" evidence="11">
    <location>
        <begin position="991"/>
        <end position="1000"/>
    </location>
</feature>
<dbReference type="FunFam" id="3.30.200.20:FF:001008">
    <property type="entry name" value="Serine/threonine-protein kinase cek1"/>
    <property type="match status" value="1"/>
</dbReference>
<dbReference type="PROSITE" id="PS51285">
    <property type="entry name" value="AGC_KINASE_CTER"/>
    <property type="match status" value="1"/>
</dbReference>
<dbReference type="SUPFAM" id="SSF56112">
    <property type="entry name" value="Protein kinase-like (PK-like)"/>
    <property type="match status" value="1"/>
</dbReference>
<reference evidence="16 17" key="1">
    <citation type="journal article" date="2018" name="Nat. Ecol. Evol.">
        <title>Pezizomycetes genomes reveal the molecular basis of ectomycorrhizal truffle lifestyle.</title>
        <authorList>
            <person name="Murat C."/>
            <person name="Payen T."/>
            <person name="Noel B."/>
            <person name="Kuo A."/>
            <person name="Morin E."/>
            <person name="Chen J."/>
            <person name="Kohler A."/>
            <person name="Krizsan K."/>
            <person name="Balestrini R."/>
            <person name="Da Silva C."/>
            <person name="Montanini B."/>
            <person name="Hainaut M."/>
            <person name="Levati E."/>
            <person name="Barry K.W."/>
            <person name="Belfiori B."/>
            <person name="Cichocki N."/>
            <person name="Clum A."/>
            <person name="Dockter R.B."/>
            <person name="Fauchery L."/>
            <person name="Guy J."/>
            <person name="Iotti M."/>
            <person name="Le Tacon F."/>
            <person name="Lindquist E.A."/>
            <person name="Lipzen A."/>
            <person name="Malagnac F."/>
            <person name="Mello A."/>
            <person name="Molinier V."/>
            <person name="Miyauchi S."/>
            <person name="Poulain J."/>
            <person name="Riccioni C."/>
            <person name="Rubini A."/>
            <person name="Sitrit Y."/>
            <person name="Splivallo R."/>
            <person name="Traeger S."/>
            <person name="Wang M."/>
            <person name="Zifcakova L."/>
            <person name="Wipf D."/>
            <person name="Zambonelli A."/>
            <person name="Paolocci F."/>
            <person name="Nowrousian M."/>
            <person name="Ottonello S."/>
            <person name="Baldrian P."/>
            <person name="Spatafora J.W."/>
            <person name="Henrissat B."/>
            <person name="Nagy L.G."/>
            <person name="Aury J.M."/>
            <person name="Wincker P."/>
            <person name="Grigoriev I.V."/>
            <person name="Bonfante P."/>
            <person name="Martin F.M."/>
        </authorList>
    </citation>
    <scope>NUCLEOTIDE SEQUENCE [LARGE SCALE GENOMIC DNA]</scope>
    <source>
        <strain evidence="16 17">ATCC MYA-4762</strain>
    </source>
</reference>
<organism evidence="16 17">
    <name type="scientific">Terfezia boudieri ATCC MYA-4762</name>
    <dbReference type="NCBI Taxonomy" id="1051890"/>
    <lineage>
        <taxon>Eukaryota</taxon>
        <taxon>Fungi</taxon>
        <taxon>Dikarya</taxon>
        <taxon>Ascomycota</taxon>
        <taxon>Pezizomycotina</taxon>
        <taxon>Pezizomycetes</taxon>
        <taxon>Pezizales</taxon>
        <taxon>Pezizaceae</taxon>
        <taxon>Terfezia</taxon>
    </lineage>
</organism>
<evidence type="ECO:0000256" key="8">
    <source>
        <dbReference type="ARBA" id="ARBA00047899"/>
    </source>
</evidence>
<comment type="caution">
    <text evidence="10">Lacks conserved residue(s) required for the propagation of feature annotation.</text>
</comment>
<feature type="domain" description="AGC-kinase C-terminal" evidence="15">
    <location>
        <begin position="1147"/>
        <end position="1267"/>
    </location>
</feature>
<dbReference type="SMART" id="SM00448">
    <property type="entry name" value="REC"/>
    <property type="match status" value="1"/>
</dbReference>
<dbReference type="Gene3D" id="3.30.450.20">
    <property type="entry name" value="PAS domain"/>
    <property type="match status" value="1"/>
</dbReference>
<evidence type="ECO:0000256" key="5">
    <source>
        <dbReference type="ARBA" id="ARBA00022741"/>
    </source>
</evidence>
<evidence type="ECO:0000259" key="12">
    <source>
        <dbReference type="PROSITE" id="PS50011"/>
    </source>
</evidence>
<dbReference type="Gene3D" id="1.10.510.10">
    <property type="entry name" value="Transferase(Phosphotransferase) domain 1"/>
    <property type="match status" value="2"/>
</dbReference>
<evidence type="ECO:0000256" key="1">
    <source>
        <dbReference type="ARBA" id="ARBA00012513"/>
    </source>
</evidence>
<feature type="region of interest" description="Disordered" evidence="11">
    <location>
        <begin position="936"/>
        <end position="960"/>
    </location>
</feature>
<feature type="compositionally biased region" description="Polar residues" evidence="11">
    <location>
        <begin position="1447"/>
        <end position="1457"/>
    </location>
</feature>
<gene>
    <name evidence="16" type="ORF">L211DRAFT_857050</name>
</gene>
<feature type="region of interest" description="Disordered" evidence="11">
    <location>
        <begin position="1282"/>
        <end position="1368"/>
    </location>
</feature>
<name>A0A3N4LTB2_9PEZI</name>
<dbReference type="Pfam" id="PF00069">
    <property type="entry name" value="Pkinase"/>
    <property type="match status" value="2"/>
</dbReference>
<dbReference type="GO" id="GO:0005634">
    <property type="term" value="C:nucleus"/>
    <property type="evidence" value="ECO:0007669"/>
    <property type="project" value="TreeGrafter"/>
</dbReference>
<dbReference type="GO" id="GO:0005524">
    <property type="term" value="F:ATP binding"/>
    <property type="evidence" value="ECO:0007669"/>
    <property type="project" value="UniProtKB-KW"/>
</dbReference>
<dbReference type="Pfam" id="PF00072">
    <property type="entry name" value="Response_reg"/>
    <property type="match status" value="1"/>
</dbReference>
<dbReference type="FunFam" id="1.10.510.10:FF:000664">
    <property type="entry name" value="Serine threonine protein kinase"/>
    <property type="match status" value="1"/>
</dbReference>
<dbReference type="InterPro" id="IPR000014">
    <property type="entry name" value="PAS"/>
</dbReference>
<dbReference type="CDD" id="cd17546">
    <property type="entry name" value="REC_hyHK_CKI1_RcsC-like"/>
    <property type="match status" value="1"/>
</dbReference>
<dbReference type="InterPro" id="IPR000719">
    <property type="entry name" value="Prot_kinase_dom"/>
</dbReference>
<dbReference type="SUPFAM" id="SSF52172">
    <property type="entry name" value="CheY-like"/>
    <property type="match status" value="1"/>
</dbReference>
<feature type="compositionally biased region" description="Polar residues" evidence="11">
    <location>
        <begin position="322"/>
        <end position="335"/>
    </location>
</feature>
<dbReference type="InParanoid" id="A0A3N4LTB2"/>
<feature type="compositionally biased region" description="Polar residues" evidence="11">
    <location>
        <begin position="871"/>
        <end position="880"/>
    </location>
</feature>
<feature type="region of interest" description="Disordered" evidence="11">
    <location>
        <begin position="1656"/>
        <end position="1729"/>
    </location>
</feature>
<evidence type="ECO:0000313" key="17">
    <source>
        <dbReference type="Proteomes" id="UP000267821"/>
    </source>
</evidence>
<dbReference type="SUPFAM" id="SSF55785">
    <property type="entry name" value="PYP-like sensor domain (PAS domain)"/>
    <property type="match status" value="1"/>
</dbReference>
<dbReference type="CDD" id="cd05611">
    <property type="entry name" value="STKc_Rim15_like"/>
    <property type="match status" value="1"/>
</dbReference>
<protein>
    <recommendedName>
        <fullName evidence="1">non-specific serine/threonine protein kinase</fullName>
        <ecNumber evidence="1">2.7.11.1</ecNumber>
    </recommendedName>
</protein>
<dbReference type="InterPro" id="IPR050236">
    <property type="entry name" value="Ser_Thr_kinase_AGC"/>
</dbReference>
<dbReference type="InterPro" id="IPR035965">
    <property type="entry name" value="PAS-like_dom_sf"/>
</dbReference>
<feature type="region of interest" description="Disordered" evidence="11">
    <location>
        <begin position="472"/>
        <end position="507"/>
    </location>
</feature>
<feature type="compositionally biased region" description="Polar residues" evidence="11">
    <location>
        <begin position="894"/>
        <end position="915"/>
    </location>
</feature>
<evidence type="ECO:0000256" key="10">
    <source>
        <dbReference type="PROSITE-ProRule" id="PRU00169"/>
    </source>
</evidence>
<accession>A0A3N4LTB2</accession>
<dbReference type="PROSITE" id="PS50011">
    <property type="entry name" value="PROTEIN_KINASE_DOM"/>
    <property type="match status" value="1"/>
</dbReference>
<dbReference type="PANTHER" id="PTHR24356">
    <property type="entry name" value="SERINE/THREONINE-PROTEIN KINASE"/>
    <property type="match status" value="1"/>
</dbReference>
<feature type="region of interest" description="Disordered" evidence="11">
    <location>
        <begin position="1187"/>
        <end position="1225"/>
    </location>
</feature>
<feature type="region of interest" description="Disordered" evidence="11">
    <location>
        <begin position="312"/>
        <end position="337"/>
    </location>
</feature>
<feature type="compositionally biased region" description="Basic and acidic residues" evidence="11">
    <location>
        <begin position="1656"/>
        <end position="1682"/>
    </location>
</feature>
<dbReference type="PROSITE" id="PS50112">
    <property type="entry name" value="PAS"/>
    <property type="match status" value="1"/>
</dbReference>
<evidence type="ECO:0000256" key="3">
    <source>
        <dbReference type="ARBA" id="ARBA00022553"/>
    </source>
</evidence>
<proteinExistence type="predicted"/>
<keyword evidence="5" id="KW-0547">Nucleotide-binding</keyword>
<keyword evidence="7" id="KW-0067">ATP-binding</keyword>
<dbReference type="PROSITE" id="PS00108">
    <property type="entry name" value="PROTEIN_KINASE_ST"/>
    <property type="match status" value="1"/>
</dbReference>
<dbReference type="GO" id="GO:1901992">
    <property type="term" value="P:positive regulation of mitotic cell cycle phase transition"/>
    <property type="evidence" value="ECO:0007669"/>
    <property type="project" value="UniProtKB-ARBA"/>
</dbReference>
<feature type="compositionally biased region" description="Basic and acidic residues" evidence="11">
    <location>
        <begin position="1204"/>
        <end position="1221"/>
    </location>
</feature>
<dbReference type="EMBL" id="ML121540">
    <property type="protein sequence ID" value="RPB24779.1"/>
    <property type="molecule type" value="Genomic_DNA"/>
</dbReference>
<dbReference type="SMART" id="SM00133">
    <property type="entry name" value="S_TK_X"/>
    <property type="match status" value="1"/>
</dbReference>
<evidence type="ECO:0000256" key="11">
    <source>
        <dbReference type="SAM" id="MobiDB-lite"/>
    </source>
</evidence>
<dbReference type="InterPro" id="IPR011009">
    <property type="entry name" value="Kinase-like_dom_sf"/>
</dbReference>
<dbReference type="GO" id="GO:0005737">
    <property type="term" value="C:cytoplasm"/>
    <property type="evidence" value="ECO:0007669"/>
    <property type="project" value="TreeGrafter"/>
</dbReference>
<dbReference type="STRING" id="1051890.A0A3N4LTB2"/>
<dbReference type="PROSITE" id="PS50110">
    <property type="entry name" value="RESPONSE_REGULATORY"/>
    <property type="match status" value="1"/>
</dbReference>
<feature type="domain" description="Protein kinase" evidence="12">
    <location>
        <begin position="714"/>
        <end position="1146"/>
    </location>
</feature>
<dbReference type="InterPro" id="IPR011006">
    <property type="entry name" value="CheY-like_superfamily"/>
</dbReference>
<keyword evidence="3" id="KW-0597">Phosphoprotein</keyword>
<feature type="region of interest" description="Disordered" evidence="11">
    <location>
        <begin position="526"/>
        <end position="703"/>
    </location>
</feature>
<dbReference type="InterPro" id="IPR001789">
    <property type="entry name" value="Sig_transdc_resp-reg_receiver"/>
</dbReference>
<evidence type="ECO:0000259" key="15">
    <source>
        <dbReference type="PROSITE" id="PS51285"/>
    </source>
</evidence>
<keyword evidence="4" id="KW-0808">Transferase</keyword>
<comment type="catalytic activity">
    <reaction evidence="8">
        <text>L-threonyl-[protein] + ATP = O-phospho-L-threonyl-[protein] + ADP + H(+)</text>
        <dbReference type="Rhea" id="RHEA:46608"/>
        <dbReference type="Rhea" id="RHEA-COMP:11060"/>
        <dbReference type="Rhea" id="RHEA-COMP:11605"/>
        <dbReference type="ChEBI" id="CHEBI:15378"/>
        <dbReference type="ChEBI" id="CHEBI:30013"/>
        <dbReference type="ChEBI" id="CHEBI:30616"/>
        <dbReference type="ChEBI" id="CHEBI:61977"/>
        <dbReference type="ChEBI" id="CHEBI:456216"/>
        <dbReference type="EC" id="2.7.11.1"/>
    </reaction>
</comment>
<dbReference type="FunFam" id="3.40.50.2300:FF:000139">
    <property type="entry name" value="Serine threonine protein kinase"/>
    <property type="match status" value="1"/>
</dbReference>
<keyword evidence="6" id="KW-0418">Kinase</keyword>
<evidence type="ECO:0000256" key="4">
    <source>
        <dbReference type="ARBA" id="ARBA00022679"/>
    </source>
</evidence>
<evidence type="ECO:0000259" key="13">
    <source>
        <dbReference type="PROSITE" id="PS50110"/>
    </source>
</evidence>
<dbReference type="EC" id="2.7.11.1" evidence="1"/>
<dbReference type="FunFam" id="1.10.510.10:FF:000340">
    <property type="entry name" value="Serine threonine protein kinase"/>
    <property type="match status" value="1"/>
</dbReference>
<evidence type="ECO:0000313" key="16">
    <source>
        <dbReference type="EMBL" id="RPB24779.1"/>
    </source>
</evidence>
<feature type="region of interest" description="Disordered" evidence="11">
    <location>
        <begin position="125"/>
        <end position="149"/>
    </location>
</feature>
<feature type="region of interest" description="Disordered" evidence="11">
    <location>
        <begin position="1786"/>
        <end position="1859"/>
    </location>
</feature>
<dbReference type="GO" id="GO:0000160">
    <property type="term" value="P:phosphorelay signal transduction system"/>
    <property type="evidence" value="ECO:0007669"/>
    <property type="project" value="InterPro"/>
</dbReference>
<dbReference type="PANTHER" id="PTHR24356:SF1">
    <property type="entry name" value="SERINE_THREONINE-PROTEIN KINASE GREATWALL"/>
    <property type="match status" value="1"/>
</dbReference>
<feature type="domain" description="Response regulatory" evidence="13">
    <location>
        <begin position="1520"/>
        <end position="1634"/>
    </location>
</feature>
<dbReference type="Gene3D" id="3.40.50.2300">
    <property type="match status" value="1"/>
</dbReference>
<feature type="compositionally biased region" description="Polar residues" evidence="11">
    <location>
        <begin position="581"/>
        <end position="605"/>
    </location>
</feature>
<evidence type="ECO:0000256" key="9">
    <source>
        <dbReference type="ARBA" id="ARBA00048679"/>
    </source>
</evidence>
<dbReference type="OrthoDB" id="162894at2759"/>
<evidence type="ECO:0000256" key="6">
    <source>
        <dbReference type="ARBA" id="ARBA00022777"/>
    </source>
</evidence>
<feature type="region of interest" description="Disordered" evidence="11">
    <location>
        <begin position="980"/>
        <end position="1002"/>
    </location>
</feature>
<dbReference type="Proteomes" id="UP000267821">
    <property type="component" value="Unassembled WGS sequence"/>
</dbReference>
<sequence>MSRYLEVGDEPTVVTQASNTVGVPPTRRNMDRTPSMAIQAEKEDLKEAAQQSSTVILDLNLDGRVRWVSQSWEDVIGTPRDSIQDKKVSEILLDDKDTFKNAVEEMKSDDSRSYMLRFAAMSGPLSKLPEDPIDSPMSPEDPQAQADTQERRLTLEAQGILVNDRTTGEPSHTMWALRPFVERSPTAFDLPAVLVESLGVGATMLANYLATLAEEGTADPENHPPPMPVLCRICERPIQPWWFEKHSELCLLEHQAESDVQMAQDNLSVHRHAIVKVLDAMERQQSARSLPGDPNSINNTTVEYRGYAIGPLSSTSSGSASPNITPSRSRDSSASGIRPRSFIQRRPLVRIVELLLDLCDTALEISTPAIKECPGTSELRTQSPQSESRIQQVFGWQSPSTNTLEQEHGLALLCADTEAAARAKVDAVIRHQRTIEYSERIKSELENLVEHCIDEVRAKAEEDMGDAIIEEVEEEEDEDANSCREDSEPEDETNFFPGSFSQSLSGKLGENVSEASIAAKVARHYSPANSEGANSPQECTTPKSQHSLRSRAGDPLGSLGRRHGRYSQRSSMIFDTEIGDSDTSAISSLAPTTHGTTESPGSETELSVVRSGSMREKRRSFYPPGSPRRQASPARVTSSSPLRIQKPRIQSLFDNTSSPLLSAGDSPAIEGFHHRRQSSATSSEAMMARPPLSPRLSSVNPTQQRAVQPSIKDFEIIKPISKGAFGSVYLSKKKNTGDYFAIKVLKKADMIAKNQVTNVRAERAIMMIQGESDFVAKLFWTFQSKDYLYLVMEYLNGGDCAALIKQLGGLPEEWAKRYLAEVILGLENLHERGIVHRDLKPDNLLIDQKGHLKLTDFGLSRMGLLGRQKRAQQTQSSESTPDLLKQGPFAKARSLNSSRSTSFDFPGGSPSQTPLITPENHPQLIAPSYFNLTREGTLSREHSRRSSIPRNDTPGSESLMSMLNSFSLNDTHAVIASTPKRNAMEEDARSESSTSSDLSSGLGLQHVNTISSQTQSQIQPPAQPIVPPSMALFDPGDNNRKFVGTPDYLAPETINGTGQDEMSDWWSLGCILFEFLFGYPPFHAETPEQVFENILARRIDWPPDEDEDEPYCTPKAKDLMNRLMCTDPSQRLGANGAEEIKKHPWFSDLNWDKLLEEEPSFVPAPQDPEDTEYFDSRGATLQSFSDEFEDQTHSTATNTPGADLPDRPHDAVSVSRKESGGSKRGLIPLHIPWHVREGRNRRLSEPVNNDDFGSFAFKNLPVLEKANKDVIQRLRTEALKAPAVTSNPASPMESSPCSSTKPLSRALSTSSKNSSVKRPVSPSGLGGQTQTATLTSSRGSQPSSPLLMSFTPGLGGSSDRKKSSSNASSLSLQSSVSIQAGAPVEVPRLATTFSPLNSISASTSPVKHTLKALESLSTSPVRTHTKQLSQSTSSSPAKPSGMVGRSRSVTVGSQDSDQAVLDDLRLKQKRRSQVFDMSPSSSENEETRSSALLRVQKRRQSSRRMSSISISDGPVYRPLDVLVCEDHPVSRMVMERMLEKLRCRTIAVDNGSEAMRYAMGEVKFDIILMEFRLPQISGEDVARLIRTSQNTNSTTPIIAVTGYLKDLMQPHHFDTLVEKPMTFLRLTEILGRFCMWKPPPPERPVLGERRESLSHHKCLEEPKKRPETMLEVKEPPKVDKAANPRRGSSLGQMSSYTDDDSDTPVRKSGSPLPIPRTANTEWDSIGFKEPATTTQQILRKASPKHLELPGAFMHRPNLTPALPSQTSNATASASIITPLSSMLGQTFPTPIVTPSSPEKKSKRSPLEKRHSKHEIDVEDADDELSKQKKPSKSRSISDFTARVKRSSTEMKRSKSNISE</sequence>
<dbReference type="InterPro" id="IPR008271">
    <property type="entry name" value="Ser/Thr_kinase_AS"/>
</dbReference>
<comment type="catalytic activity">
    <reaction evidence="9">
        <text>L-seryl-[protein] + ATP = O-phospho-L-seryl-[protein] + ADP + H(+)</text>
        <dbReference type="Rhea" id="RHEA:17989"/>
        <dbReference type="Rhea" id="RHEA-COMP:9863"/>
        <dbReference type="Rhea" id="RHEA-COMP:11604"/>
        <dbReference type="ChEBI" id="CHEBI:15378"/>
        <dbReference type="ChEBI" id="CHEBI:29999"/>
        <dbReference type="ChEBI" id="CHEBI:30616"/>
        <dbReference type="ChEBI" id="CHEBI:83421"/>
        <dbReference type="ChEBI" id="CHEBI:456216"/>
        <dbReference type="EC" id="2.7.11.1"/>
    </reaction>
</comment>
<feature type="domain" description="PAS" evidence="14">
    <location>
        <begin position="41"/>
        <end position="110"/>
    </location>
</feature>
<dbReference type="Gene3D" id="3.30.200.20">
    <property type="entry name" value="Phosphorylase Kinase, domain 1"/>
    <property type="match status" value="2"/>
</dbReference>
<feature type="compositionally biased region" description="Low complexity" evidence="11">
    <location>
        <begin position="1426"/>
        <end position="1440"/>
    </location>
</feature>
<keyword evidence="2" id="KW-0723">Serine/threonine-protein kinase</keyword>